<keyword evidence="5" id="KW-0915">Sodium</keyword>
<feature type="transmembrane region" description="Helical" evidence="10">
    <location>
        <begin position="749"/>
        <end position="769"/>
    </location>
</feature>
<keyword evidence="7" id="KW-0739">Sodium transport</keyword>
<protein>
    <recommendedName>
        <fullName evidence="11">Sodium/calcium exchanger membrane region domain-containing protein</fullName>
    </recommendedName>
</protein>
<proteinExistence type="inferred from homology"/>
<feature type="transmembrane region" description="Helical" evidence="10">
    <location>
        <begin position="96"/>
        <end position="116"/>
    </location>
</feature>
<comment type="caution">
    <text evidence="12">The sequence shown here is derived from an EMBL/GenBank/DDBJ whole genome shotgun (WGS) entry which is preliminary data.</text>
</comment>
<accession>A0ABQ5SCJ3</accession>
<evidence type="ECO:0000256" key="8">
    <source>
        <dbReference type="ARBA" id="ARBA00038187"/>
    </source>
</evidence>
<feature type="transmembrane region" description="Helical" evidence="10">
    <location>
        <begin position="583"/>
        <end position="602"/>
    </location>
</feature>
<evidence type="ECO:0000256" key="5">
    <source>
        <dbReference type="ARBA" id="ARBA00023053"/>
    </source>
</evidence>
<gene>
    <name evidence="12" type="ORF">VaNZ11_011878</name>
</gene>
<evidence type="ECO:0000259" key="11">
    <source>
        <dbReference type="Pfam" id="PF01699"/>
    </source>
</evidence>
<keyword evidence="13" id="KW-1185">Reference proteome</keyword>
<evidence type="ECO:0000256" key="9">
    <source>
        <dbReference type="SAM" id="MobiDB-lite"/>
    </source>
</evidence>
<evidence type="ECO:0000256" key="4">
    <source>
        <dbReference type="ARBA" id="ARBA00022989"/>
    </source>
</evidence>
<evidence type="ECO:0000256" key="3">
    <source>
        <dbReference type="ARBA" id="ARBA00022692"/>
    </source>
</evidence>
<feature type="region of interest" description="Disordered" evidence="9">
    <location>
        <begin position="412"/>
        <end position="450"/>
    </location>
</feature>
<comment type="similarity">
    <text evidence="8">Belongs to the Ca(2+):cation antiporter (CaCA) (TC 2.A.19) family. Cation/calcium exchanger (CCX) subfamily.</text>
</comment>
<feature type="transmembrane region" description="Helical" evidence="10">
    <location>
        <begin position="717"/>
        <end position="743"/>
    </location>
</feature>
<dbReference type="PANTHER" id="PTHR12266">
    <property type="entry name" value="NA+/CA2+ K+ INDEPENDENT EXCHANGER"/>
    <property type="match status" value="1"/>
</dbReference>
<dbReference type="Proteomes" id="UP001165090">
    <property type="component" value="Unassembled WGS sequence"/>
</dbReference>
<evidence type="ECO:0000256" key="1">
    <source>
        <dbReference type="ARBA" id="ARBA00004141"/>
    </source>
</evidence>
<name>A0ABQ5SCJ3_9CHLO</name>
<feature type="transmembrane region" description="Helical" evidence="10">
    <location>
        <begin position="176"/>
        <end position="193"/>
    </location>
</feature>
<keyword evidence="6 10" id="KW-0472">Membrane</keyword>
<dbReference type="Gene3D" id="1.20.1420.30">
    <property type="entry name" value="NCX, central ion-binding region"/>
    <property type="match status" value="2"/>
</dbReference>
<feature type="transmembrane region" description="Helical" evidence="10">
    <location>
        <begin position="12"/>
        <end position="33"/>
    </location>
</feature>
<evidence type="ECO:0000313" key="13">
    <source>
        <dbReference type="Proteomes" id="UP001165090"/>
    </source>
</evidence>
<dbReference type="EMBL" id="BSDZ01000078">
    <property type="protein sequence ID" value="GLI67630.1"/>
    <property type="molecule type" value="Genomic_DNA"/>
</dbReference>
<organism evidence="12 13">
    <name type="scientific">Volvox africanus</name>
    <dbReference type="NCBI Taxonomy" id="51714"/>
    <lineage>
        <taxon>Eukaryota</taxon>
        <taxon>Viridiplantae</taxon>
        <taxon>Chlorophyta</taxon>
        <taxon>core chlorophytes</taxon>
        <taxon>Chlorophyceae</taxon>
        <taxon>CS clade</taxon>
        <taxon>Chlamydomonadales</taxon>
        <taxon>Volvocaceae</taxon>
        <taxon>Volvox</taxon>
    </lineage>
</organism>
<feature type="transmembrane region" description="Helical" evidence="10">
    <location>
        <begin position="640"/>
        <end position="661"/>
    </location>
</feature>
<keyword evidence="2" id="KW-0813">Transport</keyword>
<keyword evidence="7" id="KW-0406">Ion transport</keyword>
<comment type="subcellular location">
    <subcellularLocation>
        <location evidence="1">Membrane</location>
        <topology evidence="1">Multi-pass membrane protein</topology>
    </subcellularLocation>
</comment>
<evidence type="ECO:0000256" key="7">
    <source>
        <dbReference type="ARBA" id="ARBA00023201"/>
    </source>
</evidence>
<feature type="transmembrane region" description="Helical" evidence="10">
    <location>
        <begin position="205"/>
        <end position="225"/>
    </location>
</feature>
<evidence type="ECO:0000256" key="6">
    <source>
        <dbReference type="ARBA" id="ARBA00023136"/>
    </source>
</evidence>
<evidence type="ECO:0000256" key="2">
    <source>
        <dbReference type="ARBA" id="ARBA00022448"/>
    </source>
</evidence>
<dbReference type="InterPro" id="IPR044880">
    <property type="entry name" value="NCX_ion-bd_dom_sf"/>
</dbReference>
<feature type="compositionally biased region" description="Polar residues" evidence="9">
    <location>
        <begin position="421"/>
        <end position="438"/>
    </location>
</feature>
<evidence type="ECO:0000313" key="12">
    <source>
        <dbReference type="EMBL" id="GLI67630.1"/>
    </source>
</evidence>
<feature type="region of interest" description="Disordered" evidence="9">
    <location>
        <begin position="301"/>
        <end position="372"/>
    </location>
</feature>
<dbReference type="Pfam" id="PF01699">
    <property type="entry name" value="Na_Ca_ex"/>
    <property type="match status" value="2"/>
</dbReference>
<feature type="domain" description="Sodium/calcium exchanger membrane region" evidence="11">
    <location>
        <begin position="98"/>
        <end position="249"/>
    </location>
</feature>
<feature type="domain" description="Sodium/calcium exchanger membrane region" evidence="11">
    <location>
        <begin position="618"/>
        <end position="764"/>
    </location>
</feature>
<feature type="transmembrane region" description="Helical" evidence="10">
    <location>
        <begin position="608"/>
        <end position="628"/>
    </location>
</feature>
<dbReference type="InterPro" id="IPR004837">
    <property type="entry name" value="NaCa_Exmemb"/>
</dbReference>
<sequence length="776" mass="83838">MACSLHSRPRAVPSTLLVVVTLALYAFLHMSAIEARPTRARRLNEIQSCQPEEVPRKERCEYVRTHASCRPEDGWIPYLEIHYCYLSQMEGVSTGLFLLWIAILFGLMLVIAERFFCPSLELISEYLRLPPCVAGATLLSFGNGAPDVFTQLAAISQGDSDTTSPGAIAMALSEPLGSGLFVGNIVFGLVVFFSGLNEVRVQRSYFLKDCLFYLGGVVTVFAFLLHGEVMVWEVALLAGYYLAFIIATILLSRGDEPVHADPRLHEVPHRLQPLDSYLRESFRRIRDLSVTSQASQISDIDTDAEAPLLEGSSPKKQQQKYRPQPQPQPQLLRGRTLERIEESAPGLSGELEDGGGRAANINGDGGDDHYFSDDDVDVDLALLDKLRAGGGRGGGDDGTGIGDSSSCAADTVGGSLIGTDHGSSFRGNQQRPGDSGSRSVGYKPPPPVQAATAAMTPPWTSNDVGCTLGADSTSGLAFYRQLGADGSFTCGFGRGGLDAMTPSMRRENSGKPPGRMEQLWRRLERPVLALLSLFIPRVALGTRARYRKTCAVLLPPLLPTLVGWAQGWLDEEHSPGGFWRQRWWLGSTGAGLIVAVAAVRFFPRKGHLHGYAAGIATVVVFCEAMLLLDASAGELVSTAVALGQIFGISPSLLGATLLAWGNSVSDLVSNITLAKDGLPSMAITACFASPMFVLLAGLVTSLTYATRHGNMKMPEDLALKVLYGCSSSILLMWALVVPLVFRFRLTPRVGVLAVIVYLVYQTVYIWAIIHDSRGGR</sequence>
<feature type="transmembrane region" description="Helical" evidence="10">
    <location>
        <begin position="681"/>
        <end position="705"/>
    </location>
</feature>
<dbReference type="InterPro" id="IPR051359">
    <property type="entry name" value="CaCA_antiporter"/>
</dbReference>
<keyword evidence="4 10" id="KW-1133">Transmembrane helix</keyword>
<feature type="compositionally biased region" description="Low complexity" evidence="9">
    <location>
        <begin position="314"/>
        <end position="323"/>
    </location>
</feature>
<reference evidence="12 13" key="1">
    <citation type="journal article" date="2023" name="IScience">
        <title>Expanded male sex-determining region conserved during the evolution of homothallism in the green alga Volvox.</title>
        <authorList>
            <person name="Yamamoto K."/>
            <person name="Matsuzaki R."/>
            <person name="Mahakham W."/>
            <person name="Heman W."/>
            <person name="Sekimoto H."/>
            <person name="Kawachi M."/>
            <person name="Minakuchi Y."/>
            <person name="Toyoda A."/>
            <person name="Nozaki H."/>
        </authorList>
    </citation>
    <scope>NUCLEOTIDE SEQUENCE [LARGE SCALE GENOMIC DNA]</scope>
    <source>
        <strain evidence="12 13">NIES-4468</strain>
    </source>
</reference>
<feature type="transmembrane region" description="Helical" evidence="10">
    <location>
        <begin position="231"/>
        <end position="251"/>
    </location>
</feature>
<evidence type="ECO:0000256" key="10">
    <source>
        <dbReference type="SAM" id="Phobius"/>
    </source>
</evidence>
<keyword evidence="3 10" id="KW-0812">Transmembrane</keyword>
<dbReference type="PANTHER" id="PTHR12266:SF0">
    <property type="entry name" value="MITOCHONDRIAL SODIUM_CALCIUM EXCHANGER PROTEIN"/>
    <property type="match status" value="1"/>
</dbReference>